<name>A0A9X3NH24_9ACTN</name>
<organism evidence="2 3">
    <name type="scientific">Streptomonospora mangrovi</name>
    <dbReference type="NCBI Taxonomy" id="2883123"/>
    <lineage>
        <taxon>Bacteria</taxon>
        <taxon>Bacillati</taxon>
        <taxon>Actinomycetota</taxon>
        <taxon>Actinomycetes</taxon>
        <taxon>Streptosporangiales</taxon>
        <taxon>Nocardiopsidaceae</taxon>
        <taxon>Streptomonospora</taxon>
    </lineage>
</organism>
<gene>
    <name evidence="2" type="ORF">LG943_01355</name>
</gene>
<feature type="region of interest" description="Disordered" evidence="1">
    <location>
        <begin position="1"/>
        <end position="40"/>
    </location>
</feature>
<dbReference type="AlphaFoldDB" id="A0A9X3NH24"/>
<proteinExistence type="predicted"/>
<evidence type="ECO:0000256" key="1">
    <source>
        <dbReference type="SAM" id="MobiDB-lite"/>
    </source>
</evidence>
<evidence type="ECO:0000313" key="2">
    <source>
        <dbReference type="EMBL" id="MDA0562988.1"/>
    </source>
</evidence>
<comment type="caution">
    <text evidence="2">The sequence shown here is derived from an EMBL/GenBank/DDBJ whole genome shotgun (WGS) entry which is preliminary data.</text>
</comment>
<reference evidence="2" key="1">
    <citation type="submission" date="2021-10" db="EMBL/GenBank/DDBJ databases">
        <title>Streptomonospora sp. nov., isolated from mangrove soil.</title>
        <authorList>
            <person name="Chen X."/>
            <person name="Ge X."/>
            <person name="Liu W."/>
        </authorList>
    </citation>
    <scope>NUCLEOTIDE SEQUENCE</scope>
    <source>
        <strain evidence="2">S1-112</strain>
    </source>
</reference>
<evidence type="ECO:0000313" key="3">
    <source>
        <dbReference type="Proteomes" id="UP001140076"/>
    </source>
</evidence>
<dbReference type="EMBL" id="JAJAQC010000002">
    <property type="protein sequence ID" value="MDA0562988.1"/>
    <property type="molecule type" value="Genomic_DNA"/>
</dbReference>
<accession>A0A9X3NH24</accession>
<protein>
    <submittedName>
        <fullName evidence="2">Uncharacterized protein</fullName>
    </submittedName>
</protein>
<feature type="compositionally biased region" description="Basic and acidic residues" evidence="1">
    <location>
        <begin position="9"/>
        <end position="19"/>
    </location>
</feature>
<sequence length="70" mass="7840">MVTEPQDTAPKDDDERSLETTDADFSEQRAEVAPGEEDWARGAALADPEVSEADAVEQLREVELDEDEYR</sequence>
<keyword evidence="3" id="KW-1185">Reference proteome</keyword>
<dbReference type="Proteomes" id="UP001140076">
    <property type="component" value="Unassembled WGS sequence"/>
</dbReference>